<keyword evidence="3" id="KW-1185">Reference proteome</keyword>
<comment type="caution">
    <text evidence="2">The sequence shown here is derived from an EMBL/GenBank/DDBJ whole genome shotgun (WGS) entry which is preliminary data.</text>
</comment>
<evidence type="ECO:0000313" key="2">
    <source>
        <dbReference type="EMBL" id="GLI94713.1"/>
    </source>
</evidence>
<protein>
    <submittedName>
        <fullName evidence="2">Uncharacterized protein</fullName>
    </submittedName>
</protein>
<proteinExistence type="predicted"/>
<evidence type="ECO:0000313" key="3">
    <source>
        <dbReference type="Proteomes" id="UP001144323"/>
    </source>
</evidence>
<accession>A0A9W6GXE1</accession>
<evidence type="ECO:0000256" key="1">
    <source>
        <dbReference type="SAM" id="Coils"/>
    </source>
</evidence>
<sequence>MNGEKKSLVEASKTVALHGAGRAQALTPQTSDPAAVAIGLILEAGVATRDQEARVAQAVRDMEQIIRTQLQSLREVEKRASDAEAGLDQTREEMNALIERLSQARDSLAGLRDAVLAREEALAAMNERAEIAKQQALDMSAVLSMLIEEIKSRLPNKFDMGP</sequence>
<gene>
    <name evidence="2" type="ORF">LMG27198_37050</name>
</gene>
<feature type="coiled-coil region" evidence="1">
    <location>
        <begin position="59"/>
        <end position="114"/>
    </location>
</feature>
<name>A0A9W6GXE1_9HYPH</name>
<organism evidence="2 3">
    <name type="scientific">Methylocystis echinoides</name>
    <dbReference type="NCBI Taxonomy" id="29468"/>
    <lineage>
        <taxon>Bacteria</taxon>
        <taxon>Pseudomonadati</taxon>
        <taxon>Pseudomonadota</taxon>
        <taxon>Alphaproteobacteria</taxon>
        <taxon>Hyphomicrobiales</taxon>
        <taxon>Methylocystaceae</taxon>
        <taxon>Methylocystis</taxon>
    </lineage>
</organism>
<keyword evidence="1" id="KW-0175">Coiled coil</keyword>
<dbReference type="Proteomes" id="UP001144323">
    <property type="component" value="Unassembled WGS sequence"/>
</dbReference>
<dbReference type="AlphaFoldDB" id="A0A9W6GXE1"/>
<reference evidence="2" key="1">
    <citation type="journal article" date="2023" name="Int. J. Syst. Evol. Microbiol.">
        <title>Methylocystis iwaonis sp. nov., a type II methane-oxidizing bacterium from surface soil of a rice paddy field in Japan, and emended description of the genus Methylocystis (ex Whittenbury et al. 1970) Bowman et al. 1993.</title>
        <authorList>
            <person name="Kaise H."/>
            <person name="Sawadogo J.B."/>
            <person name="Alam M.S."/>
            <person name="Ueno C."/>
            <person name="Dianou D."/>
            <person name="Shinjo R."/>
            <person name="Asakawa S."/>
        </authorList>
    </citation>
    <scope>NUCLEOTIDE SEQUENCE</scope>
    <source>
        <strain evidence="2">LMG27198</strain>
    </source>
</reference>
<dbReference type="EMBL" id="BSEC01000001">
    <property type="protein sequence ID" value="GLI94713.1"/>
    <property type="molecule type" value="Genomic_DNA"/>
</dbReference>
<dbReference type="RefSeq" id="WP_281804864.1">
    <property type="nucleotide sequence ID" value="NZ_BSEC01000001.1"/>
</dbReference>